<dbReference type="Pfam" id="PF13041">
    <property type="entry name" value="PPR_2"/>
    <property type="match status" value="2"/>
</dbReference>
<dbReference type="InterPro" id="IPR046848">
    <property type="entry name" value="E_motif"/>
</dbReference>
<sequence>MQSLFYRSESIKSNPILAHYCLNFTRSFSSTSDLHSSSLCNLLKGRITHNHLQQIHARVFRVGAHQDNLIATRLIGQYPSKFSLRILHQLKIPNIFPFNAIIRVLSEEGSFTDAFLVFNKLRDQSLLPNELTFSFLLKACSRSGNSYYVQQVHTLVVKLRFGEDPSLCNGLLSVYARGLKELHSARKVFDEMPDKGVVCWTCLISGYAKFGLSEEALGLFLCMVEKSLIPENDTMINVLSACSKLDMLNIEKWIGNFWYSMQQYDLGCSGCDSVNTVLVYLYGKWGKVDKSREIFEQISGDGKRSLLPWNAMIGAYVQNGCALDGLCLFRLMMELNCCCPNHVTMVSVLSACTQVGDLYLGMWVHEYMKGSRHKSFLLSNANLATALIDMYSKCGSLERAGDVFDQLVVKDVVSFNAMIMGLAVNGKGKEAFKLFSQMLDLNLRPNAGTFLGLLCACSHAGLAAEGRQIFKEMSQCFRIAPRLEHYASYIDLLARVGYVEEALQVATSMPFKPNNFVWGALLGGCALHNRLELARIISSILVEVDPNNSAGYVMLSNTYAIDHHWGAISRLRLSMKEKGVVKQPGCSWINVDGVVHEFLAGSSLHPQNERLHSELQVLLKEMKLAKWAPWDRAASKISVVLKEATSPKKCLRAFVYSQCMNHAAAATNISLAVSIIGEAGRLTCLNDNQNYLRNGLNRIVSAETICLKLTVKYYKKTILSSHARYSGLTWQRYSEKFSSSYNLFLFNWWDSFSES</sequence>
<dbReference type="EMBL" id="JBANQN010000007">
    <property type="protein sequence ID" value="KAK6785154.1"/>
    <property type="molecule type" value="Genomic_DNA"/>
</dbReference>
<dbReference type="PANTHER" id="PTHR24015:SF1063">
    <property type="entry name" value="OS12G0156900 PROTEIN"/>
    <property type="match status" value="1"/>
</dbReference>
<proteinExistence type="predicted"/>
<dbReference type="Pfam" id="PF01535">
    <property type="entry name" value="PPR"/>
    <property type="match status" value="3"/>
</dbReference>
<dbReference type="PANTHER" id="PTHR24015">
    <property type="entry name" value="OS07G0578800 PROTEIN-RELATED"/>
    <property type="match status" value="1"/>
</dbReference>
<keyword evidence="1" id="KW-0677">Repeat</keyword>
<feature type="repeat" description="PPR" evidence="2">
    <location>
        <begin position="411"/>
        <end position="445"/>
    </location>
</feature>
<dbReference type="Proteomes" id="UP001371456">
    <property type="component" value="Unassembled WGS sequence"/>
</dbReference>
<dbReference type="FunFam" id="1.25.40.10:FF:000184">
    <property type="entry name" value="Pentatricopeptide repeat-containing protein, chloroplastic"/>
    <property type="match status" value="1"/>
</dbReference>
<evidence type="ECO:0000256" key="2">
    <source>
        <dbReference type="PROSITE-ProRule" id="PRU00708"/>
    </source>
</evidence>
<organism evidence="3 4">
    <name type="scientific">Solanum bulbocastanum</name>
    <name type="common">Wild potato</name>
    <dbReference type="NCBI Taxonomy" id="147425"/>
    <lineage>
        <taxon>Eukaryota</taxon>
        <taxon>Viridiplantae</taxon>
        <taxon>Streptophyta</taxon>
        <taxon>Embryophyta</taxon>
        <taxon>Tracheophyta</taxon>
        <taxon>Spermatophyta</taxon>
        <taxon>Magnoliopsida</taxon>
        <taxon>eudicotyledons</taxon>
        <taxon>Gunneridae</taxon>
        <taxon>Pentapetalae</taxon>
        <taxon>asterids</taxon>
        <taxon>lamiids</taxon>
        <taxon>Solanales</taxon>
        <taxon>Solanaceae</taxon>
        <taxon>Solanoideae</taxon>
        <taxon>Solaneae</taxon>
        <taxon>Solanum</taxon>
    </lineage>
</organism>
<evidence type="ECO:0000313" key="3">
    <source>
        <dbReference type="EMBL" id="KAK6785154.1"/>
    </source>
</evidence>
<dbReference type="Pfam" id="PF20431">
    <property type="entry name" value="E_motif"/>
    <property type="match status" value="1"/>
</dbReference>
<gene>
    <name evidence="3" type="ORF">RDI58_018609</name>
</gene>
<protein>
    <recommendedName>
        <fullName evidence="5">Pentatricopeptide repeat-containing protein</fullName>
    </recommendedName>
</protein>
<evidence type="ECO:0008006" key="5">
    <source>
        <dbReference type="Google" id="ProtNLM"/>
    </source>
</evidence>
<keyword evidence="4" id="KW-1185">Reference proteome</keyword>
<dbReference type="AlphaFoldDB" id="A0AAN8Y9W9"/>
<name>A0AAN8Y9W9_SOLBU</name>
<dbReference type="NCBIfam" id="TIGR00756">
    <property type="entry name" value="PPR"/>
    <property type="match status" value="4"/>
</dbReference>
<reference evidence="3 4" key="1">
    <citation type="submission" date="2024-02" db="EMBL/GenBank/DDBJ databases">
        <title>de novo genome assembly of Solanum bulbocastanum strain 11H21.</title>
        <authorList>
            <person name="Hosaka A.J."/>
        </authorList>
    </citation>
    <scope>NUCLEOTIDE SEQUENCE [LARGE SCALE GENOMIC DNA]</scope>
    <source>
        <tissue evidence="3">Young leaves</tissue>
    </source>
</reference>
<feature type="repeat" description="PPR" evidence="2">
    <location>
        <begin position="94"/>
        <end position="128"/>
    </location>
</feature>
<dbReference type="GO" id="GO:0003723">
    <property type="term" value="F:RNA binding"/>
    <property type="evidence" value="ECO:0007669"/>
    <property type="project" value="InterPro"/>
</dbReference>
<dbReference type="InterPro" id="IPR046960">
    <property type="entry name" value="PPR_At4g14850-like_plant"/>
</dbReference>
<dbReference type="InterPro" id="IPR002885">
    <property type="entry name" value="PPR_rpt"/>
</dbReference>
<dbReference type="PROSITE" id="PS51375">
    <property type="entry name" value="PPR"/>
    <property type="match status" value="3"/>
</dbReference>
<accession>A0AAN8Y9W9</accession>
<dbReference type="FunFam" id="1.25.40.10:FF:000344">
    <property type="entry name" value="Pentatricopeptide repeat-containing protein"/>
    <property type="match status" value="1"/>
</dbReference>
<evidence type="ECO:0000313" key="4">
    <source>
        <dbReference type="Proteomes" id="UP001371456"/>
    </source>
</evidence>
<dbReference type="GO" id="GO:0009451">
    <property type="term" value="P:RNA modification"/>
    <property type="evidence" value="ECO:0007669"/>
    <property type="project" value="InterPro"/>
</dbReference>
<comment type="caution">
    <text evidence="3">The sequence shown here is derived from an EMBL/GenBank/DDBJ whole genome shotgun (WGS) entry which is preliminary data.</text>
</comment>
<dbReference type="InterPro" id="IPR011990">
    <property type="entry name" value="TPR-like_helical_dom_sf"/>
</dbReference>
<feature type="repeat" description="PPR" evidence="2">
    <location>
        <begin position="196"/>
        <end position="230"/>
    </location>
</feature>
<evidence type="ECO:0000256" key="1">
    <source>
        <dbReference type="ARBA" id="ARBA00022737"/>
    </source>
</evidence>
<dbReference type="Gene3D" id="1.25.40.10">
    <property type="entry name" value="Tetratricopeptide repeat domain"/>
    <property type="match status" value="3"/>
</dbReference>